<dbReference type="InterPro" id="IPR036388">
    <property type="entry name" value="WH-like_DNA-bd_sf"/>
</dbReference>
<dbReference type="AlphaFoldDB" id="R1IQE4"/>
<dbReference type="PANTHER" id="PTHR30537">
    <property type="entry name" value="HTH-TYPE TRANSCRIPTIONAL REGULATOR"/>
    <property type="match status" value="1"/>
</dbReference>
<dbReference type="PROSITE" id="PS50931">
    <property type="entry name" value="HTH_LYSR"/>
    <property type="match status" value="1"/>
</dbReference>
<dbReference type="Proteomes" id="UP000011223">
    <property type="component" value="Unassembled WGS sequence"/>
</dbReference>
<dbReference type="GO" id="GO:0003700">
    <property type="term" value="F:DNA-binding transcription factor activity"/>
    <property type="evidence" value="ECO:0007669"/>
    <property type="project" value="InterPro"/>
</dbReference>
<dbReference type="InterPro" id="IPR036390">
    <property type="entry name" value="WH_DNA-bd_sf"/>
</dbReference>
<evidence type="ECO:0000313" key="7">
    <source>
        <dbReference type="Proteomes" id="UP000011223"/>
    </source>
</evidence>
<dbReference type="eggNOG" id="COG0583">
    <property type="taxonomic scope" value="Bacteria"/>
</dbReference>
<name>R1IQE4_9GAMM</name>
<keyword evidence="2" id="KW-0805">Transcription regulation</keyword>
<evidence type="ECO:0000256" key="1">
    <source>
        <dbReference type="ARBA" id="ARBA00009437"/>
    </source>
</evidence>
<evidence type="ECO:0000259" key="5">
    <source>
        <dbReference type="PROSITE" id="PS50931"/>
    </source>
</evidence>
<dbReference type="NCBIfam" id="NF007491">
    <property type="entry name" value="PRK10086.1"/>
    <property type="match status" value="1"/>
</dbReference>
<dbReference type="SUPFAM" id="SSF46785">
    <property type="entry name" value="Winged helix' DNA-binding domain"/>
    <property type="match status" value="1"/>
</dbReference>
<dbReference type="PANTHER" id="PTHR30537:SF32">
    <property type="entry name" value="HTH-TYPE TRANSCRIPTIONAL REGULATOR DSDC"/>
    <property type="match status" value="1"/>
</dbReference>
<keyword evidence="7" id="KW-1185">Reference proteome</keyword>
<evidence type="ECO:0000256" key="4">
    <source>
        <dbReference type="ARBA" id="ARBA00023163"/>
    </source>
</evidence>
<gene>
    <name evidence="6" type="ORF">D515_03694</name>
</gene>
<dbReference type="FunFam" id="1.10.10.10:FF:000001">
    <property type="entry name" value="LysR family transcriptional regulator"/>
    <property type="match status" value="1"/>
</dbReference>
<dbReference type="RefSeq" id="WP_002541742.1">
    <property type="nucleotide sequence ID" value="NZ_ANFM02000047.1"/>
</dbReference>
<dbReference type="GO" id="GO:0043565">
    <property type="term" value="F:sequence-specific DNA binding"/>
    <property type="evidence" value="ECO:0007669"/>
    <property type="project" value="TreeGrafter"/>
</dbReference>
<evidence type="ECO:0000256" key="2">
    <source>
        <dbReference type="ARBA" id="ARBA00023015"/>
    </source>
</evidence>
<dbReference type="EMBL" id="ANFM02000047">
    <property type="protein sequence ID" value="EOD77570.1"/>
    <property type="molecule type" value="Genomic_DNA"/>
</dbReference>
<dbReference type="CDD" id="cd08432">
    <property type="entry name" value="PBP2_GcdR_TrpI_HvrB_AmpR_like"/>
    <property type="match status" value="1"/>
</dbReference>
<dbReference type="PRINTS" id="PR00039">
    <property type="entry name" value="HTHLYSR"/>
</dbReference>
<dbReference type="InterPro" id="IPR005119">
    <property type="entry name" value="LysR_subst-bd"/>
</dbReference>
<sequence>MVIIAKVSVSPKKQNKTMKLPQLSSSLLAGLHCFSVVAETMSFTRAAEELHLTQSAVSHRIKKLEQRLEVSLFVRRPRHLSLTNEGEQLKLVVTEQFSAISFKLLELNRAKPFGDFIISAPPTFSQKWLVPKLAQFSEAFPDVTLHLRTRNDLIDFKAEAFDCAIYFGHGRYNGLISHHLMDDAIVPVCSPEYAERHSLFDNPEKLAQCQLLHDAAPWASASLSDEWLYWANANGLELNGTNHSFDRADLALDAATCGMGVAIGRMAYIQDYLMSGRLVAPVDRPVKSPYSFYLVYREEHQGNAKILAFKQWLDSQLSVLNDA</sequence>
<comment type="similarity">
    <text evidence="1">Belongs to the LysR transcriptional regulatory family.</text>
</comment>
<reference evidence="6 7" key="1">
    <citation type="journal article" date="2014" name="PLoS ONE">
        <title>Grimontia indica AK16(T), sp. nov., Isolated from a Seawater Sample Reports the Presence of Pathogenic Genes Similar to Vibrio Genus.</title>
        <authorList>
            <person name="Singh A."/>
            <person name="Vaidya B."/>
            <person name="Khatri I."/>
            <person name="Srinivas T.N."/>
            <person name="Subramanian S."/>
            <person name="Korpole S."/>
            <person name="Pinnaka A.K."/>
        </authorList>
    </citation>
    <scope>NUCLEOTIDE SEQUENCE [LARGE SCALE GENOMIC DNA]</scope>
    <source>
        <strain evidence="6 7">AK16</strain>
    </source>
</reference>
<keyword evidence="4" id="KW-0804">Transcription</keyword>
<dbReference type="Pfam" id="PF03466">
    <property type="entry name" value="LysR_substrate"/>
    <property type="match status" value="1"/>
</dbReference>
<comment type="caution">
    <text evidence="6">The sequence shown here is derived from an EMBL/GenBank/DDBJ whole genome shotgun (WGS) entry which is preliminary data.</text>
</comment>
<evidence type="ECO:0000313" key="6">
    <source>
        <dbReference type="EMBL" id="EOD77570.1"/>
    </source>
</evidence>
<protein>
    <submittedName>
        <fullName evidence="6">D-serine dehydratase transcriptional activator</fullName>
    </submittedName>
</protein>
<dbReference type="Gene3D" id="3.40.190.10">
    <property type="entry name" value="Periplasmic binding protein-like II"/>
    <property type="match status" value="2"/>
</dbReference>
<dbReference type="Gene3D" id="1.10.10.10">
    <property type="entry name" value="Winged helix-like DNA-binding domain superfamily/Winged helix DNA-binding domain"/>
    <property type="match status" value="1"/>
</dbReference>
<keyword evidence="3" id="KW-0238">DNA-binding</keyword>
<dbReference type="SUPFAM" id="SSF53850">
    <property type="entry name" value="Periplasmic binding protein-like II"/>
    <property type="match status" value="1"/>
</dbReference>
<dbReference type="GO" id="GO:0006351">
    <property type="term" value="P:DNA-templated transcription"/>
    <property type="evidence" value="ECO:0007669"/>
    <property type="project" value="TreeGrafter"/>
</dbReference>
<accession>R1IQE4</accession>
<feature type="domain" description="HTH lysR-type" evidence="5">
    <location>
        <begin position="28"/>
        <end position="83"/>
    </location>
</feature>
<dbReference type="InterPro" id="IPR058163">
    <property type="entry name" value="LysR-type_TF_proteobact-type"/>
</dbReference>
<dbReference type="Pfam" id="PF00126">
    <property type="entry name" value="HTH_1"/>
    <property type="match status" value="1"/>
</dbReference>
<proteinExistence type="inferred from homology"/>
<evidence type="ECO:0000256" key="3">
    <source>
        <dbReference type="ARBA" id="ARBA00023125"/>
    </source>
</evidence>
<organism evidence="6 7">
    <name type="scientific">Grimontia indica</name>
    <dbReference type="NCBI Taxonomy" id="1056512"/>
    <lineage>
        <taxon>Bacteria</taxon>
        <taxon>Pseudomonadati</taxon>
        <taxon>Pseudomonadota</taxon>
        <taxon>Gammaproteobacteria</taxon>
        <taxon>Vibrionales</taxon>
        <taxon>Vibrionaceae</taxon>
        <taxon>Grimontia</taxon>
    </lineage>
</organism>
<dbReference type="InterPro" id="IPR000847">
    <property type="entry name" value="LysR_HTH_N"/>
</dbReference>